<dbReference type="AlphaFoldDB" id="A0A1R4JAN9"/>
<dbReference type="EMBL" id="FUKQ01000025">
    <property type="protein sequence ID" value="SJN29096.1"/>
    <property type="molecule type" value="Genomic_DNA"/>
</dbReference>
<evidence type="ECO:0000259" key="4">
    <source>
        <dbReference type="Pfam" id="PF03816"/>
    </source>
</evidence>
<dbReference type="RefSeq" id="WP_094764364.1">
    <property type="nucleotide sequence ID" value="NZ_FUKQ01000025.1"/>
</dbReference>
<evidence type="ECO:0000256" key="2">
    <source>
        <dbReference type="SAM" id="MobiDB-lite"/>
    </source>
</evidence>
<evidence type="ECO:0000313" key="6">
    <source>
        <dbReference type="Proteomes" id="UP000188342"/>
    </source>
</evidence>
<evidence type="ECO:0000256" key="3">
    <source>
        <dbReference type="SAM" id="Phobius"/>
    </source>
</evidence>
<feature type="compositionally biased region" description="Polar residues" evidence="2">
    <location>
        <begin position="387"/>
        <end position="407"/>
    </location>
</feature>
<sequence>MKHVAPDEPTEAGAPPRRVEHRHPRLRKLLAALVVLALLLAAGGYGLYRHLSANITSMEIPSDVQGEALEGLPKGKAQNILVIGTDSRQNAADCKLGGSCGDDKLDGDTNADVEMLVHISADHESMTVMSIPRDTIVDLPACTGNGKTREAGTRGRINGSLNYGVDCQLRTVHELTGLTINHFMMVDFSGVVSLSDAVGGVDVCVDADVYDTYSHLKLAKGEHTLQGVAALQFVRTRHGFGDGSDLGRTIGQRLYLSSLQRKLESAGTLLNPQKVYRLAEAGTRALTVDSGLDSVSTLAQVAATVGGVPASSTAFVTLPTVPDPENVNTVVPAEGAQKLFDKLAADDSLVKPSPKTSPSTASSATPEATSQKPSPSASATGDPATDGSAQTSAETTGCAQVSTQKTVEINGVPMTPSEAYAASPRIKDSDA</sequence>
<dbReference type="PANTHER" id="PTHR33392:SF6">
    <property type="entry name" value="POLYISOPRENYL-TEICHOIC ACID--PEPTIDOGLYCAN TEICHOIC ACID TRANSFERASE TAGU"/>
    <property type="match status" value="1"/>
</dbReference>
<comment type="similarity">
    <text evidence="1">Belongs to the LytR/CpsA/Psr (LCP) family.</text>
</comment>
<dbReference type="Proteomes" id="UP000188342">
    <property type="component" value="Unassembled WGS sequence"/>
</dbReference>
<keyword evidence="3" id="KW-0472">Membrane</keyword>
<dbReference type="InterPro" id="IPR004474">
    <property type="entry name" value="LytR_CpsA_psr"/>
</dbReference>
<evidence type="ECO:0000313" key="5">
    <source>
        <dbReference type="EMBL" id="SJN29096.1"/>
    </source>
</evidence>
<gene>
    <name evidence="5" type="ORF">FM114_06450</name>
</gene>
<proteinExistence type="inferred from homology"/>
<feature type="transmembrane region" description="Helical" evidence="3">
    <location>
        <begin position="29"/>
        <end position="48"/>
    </location>
</feature>
<keyword evidence="3" id="KW-0812">Transmembrane</keyword>
<accession>A0A1R4JAN9</accession>
<dbReference type="Pfam" id="PF03816">
    <property type="entry name" value="LytR_cpsA_psr"/>
    <property type="match status" value="1"/>
</dbReference>
<organism evidence="5 6">
    <name type="scientific">Luteococcus japonicus LSP_Lj1</name>
    <dbReference type="NCBI Taxonomy" id="1255658"/>
    <lineage>
        <taxon>Bacteria</taxon>
        <taxon>Bacillati</taxon>
        <taxon>Actinomycetota</taxon>
        <taxon>Actinomycetes</taxon>
        <taxon>Propionibacteriales</taxon>
        <taxon>Propionibacteriaceae</taxon>
        <taxon>Luteococcus</taxon>
    </lineage>
</organism>
<dbReference type="NCBIfam" id="TIGR00350">
    <property type="entry name" value="lytR_cpsA_psr"/>
    <property type="match status" value="1"/>
</dbReference>
<feature type="compositionally biased region" description="Low complexity" evidence="2">
    <location>
        <begin position="351"/>
        <end position="370"/>
    </location>
</feature>
<feature type="domain" description="Cell envelope-related transcriptional attenuator" evidence="4">
    <location>
        <begin position="110"/>
        <end position="264"/>
    </location>
</feature>
<evidence type="ECO:0000256" key="1">
    <source>
        <dbReference type="ARBA" id="ARBA00006068"/>
    </source>
</evidence>
<keyword evidence="6" id="KW-1185">Reference proteome</keyword>
<keyword evidence="3" id="KW-1133">Transmembrane helix</keyword>
<name>A0A1R4JAN9_9ACTN</name>
<feature type="region of interest" description="Disordered" evidence="2">
    <location>
        <begin position="1"/>
        <end position="20"/>
    </location>
</feature>
<dbReference type="OrthoDB" id="3573673at2"/>
<reference evidence="5 6" key="1">
    <citation type="submission" date="2017-02" db="EMBL/GenBank/DDBJ databases">
        <authorList>
            <person name="Peterson S.W."/>
        </authorList>
    </citation>
    <scope>NUCLEOTIDE SEQUENCE [LARGE SCALE GENOMIC DNA]</scope>
    <source>
        <strain evidence="5 6">LSP_Lj1</strain>
    </source>
</reference>
<feature type="region of interest" description="Disordered" evidence="2">
    <location>
        <begin position="346"/>
        <end position="431"/>
    </location>
</feature>
<dbReference type="InterPro" id="IPR050922">
    <property type="entry name" value="LytR/CpsA/Psr_CW_biosynth"/>
</dbReference>
<dbReference type="STRING" id="1255658.FM114_06450"/>
<dbReference type="Gene3D" id="3.40.630.190">
    <property type="entry name" value="LCP protein"/>
    <property type="match status" value="1"/>
</dbReference>
<protein>
    <submittedName>
        <fullName evidence="5">Cell envelope-associated transcriptional attenuator LytR-CpsA-Psr, subfamily A1 (As in PMID19099556)</fullName>
    </submittedName>
</protein>
<dbReference type="PANTHER" id="PTHR33392">
    <property type="entry name" value="POLYISOPRENYL-TEICHOIC ACID--PEPTIDOGLYCAN TEICHOIC ACID TRANSFERASE TAGU"/>
    <property type="match status" value="1"/>
</dbReference>